<evidence type="ECO:0000313" key="2">
    <source>
        <dbReference type="EMBL" id="KAL3816525.1"/>
    </source>
</evidence>
<dbReference type="Pfam" id="PF05096">
    <property type="entry name" value="Glu_cyclase_2"/>
    <property type="match status" value="1"/>
</dbReference>
<dbReference type="SUPFAM" id="SSF75011">
    <property type="entry name" value="3-carboxy-cis,cis-mucoante lactonizing enzyme"/>
    <property type="match status" value="1"/>
</dbReference>
<dbReference type="EMBL" id="JALLPB020000144">
    <property type="protein sequence ID" value="KAL3816525.1"/>
    <property type="molecule type" value="Genomic_DNA"/>
</dbReference>
<accession>A0ABD3RWC8</accession>
<feature type="chain" id="PRO_5044868229" description="Glutamine cyclotransferase" evidence="1">
    <location>
        <begin position="28"/>
        <end position="306"/>
    </location>
</feature>
<sequence>MMPISFAASALVLAGLLTSTFLLMGRGGPSTLTPPSNDIMVIHVDEDPTTTGFGGRHLQTSTRKFKVLERVGHDGTSFVQGLSYGDDGKVYETTGLYGQSKVRRINPITFEVELSVDMDDRYFGEGSTYYRDANGNGRLIVLTWRERTGFIYGTKKLRKLREFKYRTTSPNHEGWGIAYDASREEFAVSDGTKFLYFWDRDTLAVKRKVTVTRLNGDEQGDLNELAYVDGLVCCNIWYSDHIICVDPLSGKSVREYDMSSLYPVSQGRDPDNVLNGIAVGVDHVLLTGKNWDRMYKVKFTDWPTLF</sequence>
<feature type="signal peptide" evidence="1">
    <location>
        <begin position="1"/>
        <end position="27"/>
    </location>
</feature>
<dbReference type="AlphaFoldDB" id="A0ABD3RWC8"/>
<organism evidence="2 3">
    <name type="scientific">Cyclostephanos tholiformis</name>
    <dbReference type="NCBI Taxonomy" id="382380"/>
    <lineage>
        <taxon>Eukaryota</taxon>
        <taxon>Sar</taxon>
        <taxon>Stramenopiles</taxon>
        <taxon>Ochrophyta</taxon>
        <taxon>Bacillariophyta</taxon>
        <taxon>Coscinodiscophyceae</taxon>
        <taxon>Thalassiosirophycidae</taxon>
        <taxon>Stephanodiscales</taxon>
        <taxon>Stephanodiscaceae</taxon>
        <taxon>Cyclostephanos</taxon>
    </lineage>
</organism>
<protein>
    <recommendedName>
        <fullName evidence="4">Glutamine cyclotransferase</fullName>
    </recommendedName>
</protein>
<evidence type="ECO:0000313" key="3">
    <source>
        <dbReference type="Proteomes" id="UP001530377"/>
    </source>
</evidence>
<keyword evidence="3" id="KW-1185">Reference proteome</keyword>
<comment type="caution">
    <text evidence="2">The sequence shown here is derived from an EMBL/GenBank/DDBJ whole genome shotgun (WGS) entry which is preliminary data.</text>
</comment>
<dbReference type="PANTHER" id="PTHR31270">
    <property type="entry name" value="GLUTAMINYL-PEPTIDE CYCLOTRANSFERASE"/>
    <property type="match status" value="1"/>
</dbReference>
<dbReference type="PANTHER" id="PTHR31270:SF1">
    <property type="entry name" value="GLUTAMINYL-PEPTIDE CYCLOTRANSFERASE"/>
    <property type="match status" value="1"/>
</dbReference>
<keyword evidence="1" id="KW-0732">Signal</keyword>
<dbReference type="Proteomes" id="UP001530377">
    <property type="component" value="Unassembled WGS sequence"/>
</dbReference>
<gene>
    <name evidence="2" type="ORF">ACHAXA_001918</name>
</gene>
<dbReference type="InterPro" id="IPR007788">
    <property type="entry name" value="QCT"/>
</dbReference>
<reference evidence="2 3" key="1">
    <citation type="submission" date="2024-10" db="EMBL/GenBank/DDBJ databases">
        <title>Updated reference genomes for cyclostephanoid diatoms.</title>
        <authorList>
            <person name="Roberts W.R."/>
            <person name="Alverson A.J."/>
        </authorList>
    </citation>
    <scope>NUCLEOTIDE SEQUENCE [LARGE SCALE GENOMIC DNA]</scope>
    <source>
        <strain evidence="2 3">AJA228-03</strain>
    </source>
</reference>
<name>A0ABD3RWC8_9STRA</name>
<proteinExistence type="predicted"/>
<evidence type="ECO:0000256" key="1">
    <source>
        <dbReference type="SAM" id="SignalP"/>
    </source>
</evidence>
<evidence type="ECO:0008006" key="4">
    <source>
        <dbReference type="Google" id="ProtNLM"/>
    </source>
</evidence>